<feature type="compositionally biased region" description="Polar residues" evidence="1">
    <location>
        <begin position="1"/>
        <end position="16"/>
    </location>
</feature>
<reference evidence="2 3" key="1">
    <citation type="journal article" date="2019" name="Commun. Biol.">
        <title>The bagworm genome reveals a unique fibroin gene that provides high tensile strength.</title>
        <authorList>
            <person name="Kono N."/>
            <person name="Nakamura H."/>
            <person name="Ohtoshi R."/>
            <person name="Tomita M."/>
            <person name="Numata K."/>
            <person name="Arakawa K."/>
        </authorList>
    </citation>
    <scope>NUCLEOTIDE SEQUENCE [LARGE SCALE GENOMIC DNA]</scope>
</reference>
<proteinExistence type="predicted"/>
<evidence type="ECO:0000313" key="3">
    <source>
        <dbReference type="Proteomes" id="UP000299102"/>
    </source>
</evidence>
<feature type="region of interest" description="Disordered" evidence="1">
    <location>
        <begin position="1"/>
        <end position="44"/>
    </location>
</feature>
<keyword evidence="3" id="KW-1185">Reference proteome</keyword>
<evidence type="ECO:0000313" key="2">
    <source>
        <dbReference type="EMBL" id="GBP05004.1"/>
    </source>
</evidence>
<feature type="region of interest" description="Disordered" evidence="1">
    <location>
        <begin position="49"/>
        <end position="68"/>
    </location>
</feature>
<accession>A0A4C1SSU4</accession>
<dbReference type="AlphaFoldDB" id="A0A4C1SSU4"/>
<feature type="compositionally biased region" description="Low complexity" evidence="1">
    <location>
        <begin position="56"/>
        <end position="68"/>
    </location>
</feature>
<dbReference type="Proteomes" id="UP000299102">
    <property type="component" value="Unassembled WGS sequence"/>
</dbReference>
<name>A0A4C1SSU4_EUMVA</name>
<sequence length="68" mass="7311">MNTGKAYVTPQTSTPVFKNDPSHKRTGNGVAINFRGADKRPKEILKNVPARGRRGAGPSAGPAARYEF</sequence>
<organism evidence="2 3">
    <name type="scientific">Eumeta variegata</name>
    <name type="common">Bagworm moth</name>
    <name type="synonym">Eumeta japonica</name>
    <dbReference type="NCBI Taxonomy" id="151549"/>
    <lineage>
        <taxon>Eukaryota</taxon>
        <taxon>Metazoa</taxon>
        <taxon>Ecdysozoa</taxon>
        <taxon>Arthropoda</taxon>
        <taxon>Hexapoda</taxon>
        <taxon>Insecta</taxon>
        <taxon>Pterygota</taxon>
        <taxon>Neoptera</taxon>
        <taxon>Endopterygota</taxon>
        <taxon>Lepidoptera</taxon>
        <taxon>Glossata</taxon>
        <taxon>Ditrysia</taxon>
        <taxon>Tineoidea</taxon>
        <taxon>Psychidae</taxon>
        <taxon>Oiketicinae</taxon>
        <taxon>Eumeta</taxon>
    </lineage>
</organism>
<evidence type="ECO:0000256" key="1">
    <source>
        <dbReference type="SAM" id="MobiDB-lite"/>
    </source>
</evidence>
<gene>
    <name evidence="2" type="ORF">EVAR_3360_1</name>
</gene>
<comment type="caution">
    <text evidence="2">The sequence shown here is derived from an EMBL/GenBank/DDBJ whole genome shotgun (WGS) entry which is preliminary data.</text>
</comment>
<protein>
    <submittedName>
        <fullName evidence="2">Uncharacterized protein</fullName>
    </submittedName>
</protein>
<dbReference type="EMBL" id="BGZK01000016">
    <property type="protein sequence ID" value="GBP05004.1"/>
    <property type="molecule type" value="Genomic_DNA"/>
</dbReference>